<name>A0A4V2Q3I2_9GAMM</name>
<accession>A0A4V2Q3I2</accession>
<dbReference type="Proteomes" id="UP000294555">
    <property type="component" value="Unassembled WGS sequence"/>
</dbReference>
<evidence type="ECO:0000313" key="1">
    <source>
        <dbReference type="EMBL" id="TCL06898.1"/>
    </source>
</evidence>
<dbReference type="EMBL" id="SJOI01000001">
    <property type="protein sequence ID" value="TCL06898.1"/>
    <property type="molecule type" value="Genomic_DNA"/>
</dbReference>
<proteinExistence type="predicted"/>
<dbReference type="RefSeq" id="WP_132926667.1">
    <property type="nucleotide sequence ID" value="NZ_SJOI01000001.1"/>
</dbReference>
<organism evidence="1 2">
    <name type="scientific">Sodalis ligni</name>
    <dbReference type="NCBI Taxonomy" id="2697027"/>
    <lineage>
        <taxon>Bacteria</taxon>
        <taxon>Pseudomonadati</taxon>
        <taxon>Pseudomonadota</taxon>
        <taxon>Gammaproteobacteria</taxon>
        <taxon>Enterobacterales</taxon>
        <taxon>Bruguierivoracaceae</taxon>
        <taxon>Sodalis</taxon>
    </lineage>
</organism>
<dbReference type="AlphaFoldDB" id="A0A4V2Q3I2"/>
<reference evidence="1 2" key="1">
    <citation type="submission" date="2019-02" db="EMBL/GenBank/DDBJ databases">
        <title>Investigation of anaerobic lignin degradation for improved lignocellulosic biofuels.</title>
        <authorList>
            <person name="Deangelis K."/>
        </authorList>
    </citation>
    <scope>NUCLEOTIDE SEQUENCE [LARGE SCALE GENOMIC DNA]</scope>
    <source>
        <strain evidence="1 2">159R</strain>
    </source>
</reference>
<keyword evidence="2" id="KW-1185">Reference proteome</keyword>
<evidence type="ECO:0000313" key="2">
    <source>
        <dbReference type="Proteomes" id="UP000294555"/>
    </source>
</evidence>
<protein>
    <submittedName>
        <fullName evidence="1">Uncharacterized protein</fullName>
    </submittedName>
</protein>
<sequence>MGKISGRELHFLNRIVQFKQERISEVDVQDDEILMVDSLVHQGYLVVNFFDRDNNGGYHSLMQYYSLTDLGIAAHKKEWKWRGIPNSNKGR</sequence>
<comment type="caution">
    <text evidence="1">The sequence shown here is derived from an EMBL/GenBank/DDBJ whole genome shotgun (WGS) entry which is preliminary data.</text>
</comment>
<gene>
    <name evidence="1" type="ORF">EZJ58_5196</name>
</gene>